<organism evidence="1 2">
    <name type="scientific">Azospirillum argentinense</name>
    <dbReference type="NCBI Taxonomy" id="2970906"/>
    <lineage>
        <taxon>Bacteria</taxon>
        <taxon>Pseudomonadati</taxon>
        <taxon>Pseudomonadota</taxon>
        <taxon>Alphaproteobacteria</taxon>
        <taxon>Rhodospirillales</taxon>
        <taxon>Azospirillaceae</taxon>
        <taxon>Azospirillum</taxon>
    </lineage>
</organism>
<comment type="caution">
    <text evidence="1">The sequence shown here is derived from an EMBL/GenBank/DDBJ whole genome shotgun (WGS) entry which is preliminary data.</text>
</comment>
<dbReference type="EMBL" id="VEWN01000006">
    <property type="protein sequence ID" value="KAA1055742.1"/>
    <property type="molecule type" value="Genomic_DNA"/>
</dbReference>
<dbReference type="AlphaFoldDB" id="A0A5B0KSS9"/>
<protein>
    <submittedName>
        <fullName evidence="1">Uncharacterized protein</fullName>
    </submittedName>
</protein>
<proteinExistence type="predicted"/>
<sequence length="41" mass="5114">MLHISAYKFQKWNVFFPRYMTDIPKIRRADISIFLIFFVLF</sequence>
<gene>
    <name evidence="1" type="ORF">FH063_005513</name>
</gene>
<evidence type="ECO:0000313" key="1">
    <source>
        <dbReference type="EMBL" id="KAA1055742.1"/>
    </source>
</evidence>
<accession>A0A5B0KSS9</accession>
<reference evidence="1 2" key="1">
    <citation type="submission" date="2019-07" db="EMBL/GenBank/DDBJ databases">
        <title>Genome sequencing of the stress-tolerant strain Azospirillum brasilense Az19.</title>
        <authorList>
            <person name="Maroniche G.A."/>
            <person name="Garcia J.E."/>
            <person name="Pagnussat L."/>
            <person name="Amenta M."/>
            <person name="Creus C.M."/>
        </authorList>
    </citation>
    <scope>NUCLEOTIDE SEQUENCE [LARGE SCALE GENOMIC DNA]</scope>
    <source>
        <strain evidence="1 2">Az19</strain>
    </source>
</reference>
<name>A0A5B0KSS9_9PROT</name>
<dbReference type="Proteomes" id="UP000325333">
    <property type="component" value="Unassembled WGS sequence"/>
</dbReference>
<evidence type="ECO:0000313" key="2">
    <source>
        <dbReference type="Proteomes" id="UP000325333"/>
    </source>
</evidence>